<protein>
    <recommendedName>
        <fullName evidence="7">Alcohol dehydrogenase-like N-terminal domain-containing protein</fullName>
    </recommendedName>
</protein>
<comment type="cofactor">
    <cofactor evidence="1">
        <name>Zn(2+)</name>
        <dbReference type="ChEBI" id="CHEBI:29105"/>
    </cofactor>
</comment>
<dbReference type="PROSITE" id="PS00059">
    <property type="entry name" value="ADH_ZINC"/>
    <property type="match status" value="1"/>
</dbReference>
<dbReference type="InterPro" id="IPR013154">
    <property type="entry name" value="ADH-like_N"/>
</dbReference>
<gene>
    <name evidence="8" type="ORF">GCM10010517_13340</name>
</gene>
<evidence type="ECO:0000256" key="4">
    <source>
        <dbReference type="ARBA" id="ARBA00022833"/>
    </source>
</evidence>
<dbReference type="Pfam" id="PF08240">
    <property type="entry name" value="ADH_N"/>
    <property type="match status" value="1"/>
</dbReference>
<dbReference type="InterPro" id="IPR011032">
    <property type="entry name" value="GroES-like_sf"/>
</dbReference>
<feature type="region of interest" description="Disordered" evidence="6">
    <location>
        <begin position="80"/>
        <end position="122"/>
    </location>
</feature>
<dbReference type="SUPFAM" id="SSF50129">
    <property type="entry name" value="GroES-like"/>
    <property type="match status" value="1"/>
</dbReference>
<evidence type="ECO:0000313" key="8">
    <source>
        <dbReference type="EMBL" id="GAA2855238.1"/>
    </source>
</evidence>
<evidence type="ECO:0000256" key="3">
    <source>
        <dbReference type="ARBA" id="ARBA00022723"/>
    </source>
</evidence>
<keyword evidence="4" id="KW-0862">Zinc</keyword>
<sequence>MRAAVWYGAKDIRVEDVPVTPPGPGEVTIQVAYCGICGSDLHEYADGPHAIPVGDPHPESGVAAPLVLGHEFCGTLCEVGGGVRAGRRRPARGAPGRDPPRRNRRRPRSDGARRERARSSPR</sequence>
<keyword evidence="9" id="KW-1185">Reference proteome</keyword>
<accession>A0ABP6IAW0</accession>
<feature type="domain" description="Alcohol dehydrogenase-like N-terminal" evidence="7">
    <location>
        <begin position="23"/>
        <end position="84"/>
    </location>
</feature>
<name>A0ABP6IAW0_9ACTN</name>
<dbReference type="PANTHER" id="PTHR43161">
    <property type="entry name" value="SORBITOL DEHYDROGENASE"/>
    <property type="match status" value="1"/>
</dbReference>
<comment type="similarity">
    <text evidence="2">Belongs to the zinc-containing alcohol dehydrogenase family.</text>
</comment>
<dbReference type="InterPro" id="IPR002328">
    <property type="entry name" value="ADH_Zn_CS"/>
</dbReference>
<dbReference type="Proteomes" id="UP001500831">
    <property type="component" value="Unassembled WGS sequence"/>
</dbReference>
<dbReference type="RefSeq" id="WP_344968872.1">
    <property type="nucleotide sequence ID" value="NZ_BAAAVI010000007.1"/>
</dbReference>
<evidence type="ECO:0000313" key="9">
    <source>
        <dbReference type="Proteomes" id="UP001500831"/>
    </source>
</evidence>
<dbReference type="Gene3D" id="3.90.180.10">
    <property type="entry name" value="Medium-chain alcohol dehydrogenases, catalytic domain"/>
    <property type="match status" value="1"/>
</dbReference>
<proteinExistence type="inferred from homology"/>
<reference evidence="9" key="1">
    <citation type="journal article" date="2019" name="Int. J. Syst. Evol. Microbiol.">
        <title>The Global Catalogue of Microorganisms (GCM) 10K type strain sequencing project: providing services to taxonomists for standard genome sequencing and annotation.</title>
        <authorList>
            <consortium name="The Broad Institute Genomics Platform"/>
            <consortium name="The Broad Institute Genome Sequencing Center for Infectious Disease"/>
            <person name="Wu L."/>
            <person name="Ma J."/>
        </authorList>
    </citation>
    <scope>NUCLEOTIDE SEQUENCE [LARGE SCALE GENOMIC DNA]</scope>
    <source>
        <strain evidence="9">JCM 6242</strain>
    </source>
</reference>
<evidence type="ECO:0000256" key="6">
    <source>
        <dbReference type="SAM" id="MobiDB-lite"/>
    </source>
</evidence>
<feature type="compositionally biased region" description="Basic and acidic residues" evidence="6">
    <location>
        <begin position="108"/>
        <end position="122"/>
    </location>
</feature>
<dbReference type="EMBL" id="BAAAVI010000007">
    <property type="protein sequence ID" value="GAA2855238.1"/>
    <property type="molecule type" value="Genomic_DNA"/>
</dbReference>
<dbReference type="PANTHER" id="PTHR43161:SF26">
    <property type="entry name" value="GALACTITOL 1-PHOSPHATE 5-DEHYDROGENASE"/>
    <property type="match status" value="1"/>
</dbReference>
<organism evidence="8 9">
    <name type="scientific">Streptosporangium fragile</name>
    <dbReference type="NCBI Taxonomy" id="46186"/>
    <lineage>
        <taxon>Bacteria</taxon>
        <taxon>Bacillati</taxon>
        <taxon>Actinomycetota</taxon>
        <taxon>Actinomycetes</taxon>
        <taxon>Streptosporangiales</taxon>
        <taxon>Streptosporangiaceae</taxon>
        <taxon>Streptosporangium</taxon>
    </lineage>
</organism>
<evidence type="ECO:0000259" key="7">
    <source>
        <dbReference type="Pfam" id="PF08240"/>
    </source>
</evidence>
<keyword evidence="3" id="KW-0479">Metal-binding</keyword>
<keyword evidence="5" id="KW-0560">Oxidoreductase</keyword>
<evidence type="ECO:0000256" key="2">
    <source>
        <dbReference type="ARBA" id="ARBA00008072"/>
    </source>
</evidence>
<evidence type="ECO:0000256" key="5">
    <source>
        <dbReference type="ARBA" id="ARBA00023002"/>
    </source>
</evidence>
<comment type="caution">
    <text evidence="8">The sequence shown here is derived from an EMBL/GenBank/DDBJ whole genome shotgun (WGS) entry which is preliminary data.</text>
</comment>
<evidence type="ECO:0000256" key="1">
    <source>
        <dbReference type="ARBA" id="ARBA00001947"/>
    </source>
</evidence>